<name>A0A3S5FDN3_9PLAT</name>
<evidence type="ECO:0000313" key="2">
    <source>
        <dbReference type="EMBL" id="VEL19921.1"/>
    </source>
</evidence>
<reference evidence="2" key="1">
    <citation type="submission" date="2018-11" db="EMBL/GenBank/DDBJ databases">
        <authorList>
            <consortium name="Pathogen Informatics"/>
        </authorList>
    </citation>
    <scope>NUCLEOTIDE SEQUENCE</scope>
</reference>
<accession>A0A3S5FDN3</accession>
<comment type="caution">
    <text evidence="2">The sequence shown here is derived from an EMBL/GenBank/DDBJ whole genome shotgun (WGS) entry which is preliminary data.</text>
</comment>
<dbReference type="Proteomes" id="UP000784294">
    <property type="component" value="Unassembled WGS sequence"/>
</dbReference>
<feature type="compositionally biased region" description="Polar residues" evidence="1">
    <location>
        <begin position="144"/>
        <end position="154"/>
    </location>
</feature>
<feature type="compositionally biased region" description="Basic and acidic residues" evidence="1">
    <location>
        <begin position="155"/>
        <end position="165"/>
    </location>
</feature>
<feature type="region of interest" description="Disordered" evidence="1">
    <location>
        <begin position="144"/>
        <end position="165"/>
    </location>
</feature>
<gene>
    <name evidence="2" type="ORF">PXEA_LOCUS13361</name>
</gene>
<evidence type="ECO:0000313" key="3">
    <source>
        <dbReference type="Proteomes" id="UP000784294"/>
    </source>
</evidence>
<evidence type="ECO:0000256" key="1">
    <source>
        <dbReference type="SAM" id="MobiDB-lite"/>
    </source>
</evidence>
<keyword evidence="3" id="KW-1185">Reference proteome</keyword>
<proteinExistence type="predicted"/>
<feature type="compositionally biased region" description="Pro residues" evidence="1">
    <location>
        <begin position="83"/>
        <end position="108"/>
    </location>
</feature>
<feature type="region of interest" description="Disordered" evidence="1">
    <location>
        <begin position="80"/>
        <end position="126"/>
    </location>
</feature>
<sequence length="195" mass="21270">MSLFRSSALGFARYPITDLKPIRNQRLLASGGLSFAKGLVCHMAPSAEENDGFSESAISAFHLLSLHCLLHQLEQRPDLLLPSSPPPCHTTPPHPNPTPTPTPTPTPQIPHSHTYSVSKGRPVEQEEVKSGGLCSCGLKHKTNPPSAAIQTASHETAHTHDPIPRVPFRDPLDCAPFWSSFPESRSRYCQTATRT</sequence>
<dbReference type="EMBL" id="CAAALY010043899">
    <property type="protein sequence ID" value="VEL19921.1"/>
    <property type="molecule type" value="Genomic_DNA"/>
</dbReference>
<dbReference type="AlphaFoldDB" id="A0A3S5FDN3"/>
<organism evidence="2 3">
    <name type="scientific">Protopolystoma xenopodis</name>
    <dbReference type="NCBI Taxonomy" id="117903"/>
    <lineage>
        <taxon>Eukaryota</taxon>
        <taxon>Metazoa</taxon>
        <taxon>Spiralia</taxon>
        <taxon>Lophotrochozoa</taxon>
        <taxon>Platyhelminthes</taxon>
        <taxon>Monogenea</taxon>
        <taxon>Polyopisthocotylea</taxon>
        <taxon>Polystomatidea</taxon>
        <taxon>Polystomatidae</taxon>
        <taxon>Protopolystoma</taxon>
    </lineage>
</organism>
<protein>
    <submittedName>
        <fullName evidence="2">Uncharacterized protein</fullName>
    </submittedName>
</protein>